<evidence type="ECO:0000313" key="3">
    <source>
        <dbReference type="Proteomes" id="UP000636709"/>
    </source>
</evidence>
<evidence type="ECO:0000313" key="2">
    <source>
        <dbReference type="EMBL" id="KAF8645965.1"/>
    </source>
</evidence>
<organism evidence="2 3">
    <name type="scientific">Digitaria exilis</name>
    <dbReference type="NCBI Taxonomy" id="1010633"/>
    <lineage>
        <taxon>Eukaryota</taxon>
        <taxon>Viridiplantae</taxon>
        <taxon>Streptophyta</taxon>
        <taxon>Embryophyta</taxon>
        <taxon>Tracheophyta</taxon>
        <taxon>Spermatophyta</taxon>
        <taxon>Magnoliopsida</taxon>
        <taxon>Liliopsida</taxon>
        <taxon>Poales</taxon>
        <taxon>Poaceae</taxon>
        <taxon>PACMAD clade</taxon>
        <taxon>Panicoideae</taxon>
        <taxon>Panicodae</taxon>
        <taxon>Paniceae</taxon>
        <taxon>Anthephorinae</taxon>
        <taxon>Digitaria</taxon>
    </lineage>
</organism>
<comment type="caution">
    <text evidence="2">The sequence shown here is derived from an EMBL/GenBank/DDBJ whole genome shotgun (WGS) entry which is preliminary data.</text>
</comment>
<dbReference type="OrthoDB" id="695719at2759"/>
<evidence type="ECO:0000256" key="1">
    <source>
        <dbReference type="SAM" id="MobiDB-lite"/>
    </source>
</evidence>
<protein>
    <submittedName>
        <fullName evidence="2">Uncharacterized protein</fullName>
    </submittedName>
</protein>
<dbReference type="Proteomes" id="UP000636709">
    <property type="component" value="Unassembled WGS sequence"/>
</dbReference>
<reference evidence="2" key="1">
    <citation type="submission" date="2020-07" db="EMBL/GenBank/DDBJ databases">
        <title>Genome sequence and genetic diversity analysis of an under-domesticated orphan crop, white fonio (Digitaria exilis).</title>
        <authorList>
            <person name="Bennetzen J.L."/>
            <person name="Chen S."/>
            <person name="Ma X."/>
            <person name="Wang X."/>
            <person name="Yssel A.E.J."/>
            <person name="Chaluvadi S.R."/>
            <person name="Johnson M."/>
            <person name="Gangashetty P."/>
            <person name="Hamidou F."/>
            <person name="Sanogo M.D."/>
            <person name="Zwaenepoel A."/>
            <person name="Wallace J."/>
            <person name="Van De Peer Y."/>
            <person name="Van Deynze A."/>
        </authorList>
    </citation>
    <scope>NUCLEOTIDE SEQUENCE</scope>
    <source>
        <tissue evidence="2">Leaves</tissue>
    </source>
</reference>
<keyword evidence="3" id="KW-1185">Reference proteome</keyword>
<gene>
    <name evidence="2" type="ORF">HU200_066058</name>
</gene>
<feature type="region of interest" description="Disordered" evidence="1">
    <location>
        <begin position="1"/>
        <end position="22"/>
    </location>
</feature>
<sequence>MLKQAKVLQEDGSVVDSTLRRSDRPKLTNRGFKASSCTDKKCFGCEMNPPTLSTSIIKNLGKDFCKIDPTKLKRTGFSMTKTRLPVPL</sequence>
<accession>A0A835A0V3</accession>
<dbReference type="AlphaFoldDB" id="A0A835A0V3"/>
<dbReference type="EMBL" id="JACEFO010002928">
    <property type="protein sequence ID" value="KAF8645965.1"/>
    <property type="molecule type" value="Genomic_DNA"/>
</dbReference>
<proteinExistence type="predicted"/>
<dbReference type="PANTHER" id="PTHR33075">
    <property type="entry name" value="OS02G0499800 PROTEIN"/>
    <property type="match status" value="1"/>
</dbReference>
<name>A0A835A0V3_9POAL</name>